<dbReference type="RefSeq" id="XP_013271546.1">
    <property type="nucleotide sequence ID" value="XM_013416092.1"/>
</dbReference>
<keyword evidence="3" id="KW-0813">Transport</keyword>
<dbReference type="PANTHER" id="PTHR23514:SF3">
    <property type="entry name" value="BYPASS OF STOP CODON PROTEIN 6"/>
    <property type="match status" value="1"/>
</dbReference>
<organism evidence="10 11">
    <name type="scientific">Rhinocladiella mackenziei CBS 650.93</name>
    <dbReference type="NCBI Taxonomy" id="1442369"/>
    <lineage>
        <taxon>Eukaryota</taxon>
        <taxon>Fungi</taxon>
        <taxon>Dikarya</taxon>
        <taxon>Ascomycota</taxon>
        <taxon>Pezizomycotina</taxon>
        <taxon>Eurotiomycetes</taxon>
        <taxon>Chaetothyriomycetidae</taxon>
        <taxon>Chaetothyriales</taxon>
        <taxon>Herpotrichiellaceae</taxon>
        <taxon>Rhinocladiella</taxon>
    </lineage>
</organism>
<sequence>MQVNSSPSGGGSTVVIEMPSTTHQRVHSDKDIPTSSDTSAGALPPQSTSIPQLQKWNSPRTNMWRCLATFYSFVILGANDAAYGALIPYLETWYNVNYTVISLVFLSPIVGYTMSALLNNHIHTVYGQRGVAWIMSMSHLGAYTAICLHPPYPVLVVVFILAGFGNGLGDSGWNAWIGDMANANEVLGFLHGFYGLGAAISPLIATTLVTQAGWRWYEFYYLMVGAAALEVAFLVGTFWKADARAYSAEHPQMANLGTSGSSTPTTNDHIDHTRPAEGQRGILSKLSPFGKRAKGKSKTAEAVKNKVTILASIFLLIYVGIEVGIGGWIVTFMLRVRKGSPFGSGLTSMGFWLGITVGRLILGFVTARLFETEKHAVAVYLVCSVALQLMFWLIPNFFVSAVMVGFLGFFLGPLFPAAVVALTKLLPKKLHVAAVGFAAAFGASGACVLPFAVGAIANAKGVTVLQPIILAALVCCLIVWLLVPRLPKQRMA</sequence>
<dbReference type="InterPro" id="IPR051788">
    <property type="entry name" value="MFS_Transporter"/>
</dbReference>
<dbReference type="Pfam" id="PF07690">
    <property type="entry name" value="MFS_1"/>
    <property type="match status" value="1"/>
</dbReference>
<feature type="transmembrane region" description="Helical" evidence="8">
    <location>
        <begin position="130"/>
        <end position="146"/>
    </location>
</feature>
<feature type="compositionally biased region" description="Polar residues" evidence="7">
    <location>
        <begin position="33"/>
        <end position="53"/>
    </location>
</feature>
<dbReference type="AlphaFoldDB" id="A0A0D2J5T2"/>
<feature type="transmembrane region" description="Helical" evidence="8">
    <location>
        <begin position="219"/>
        <end position="239"/>
    </location>
</feature>
<dbReference type="InterPro" id="IPR036259">
    <property type="entry name" value="MFS_trans_sf"/>
</dbReference>
<dbReference type="GeneID" id="25293349"/>
<dbReference type="GO" id="GO:0016020">
    <property type="term" value="C:membrane"/>
    <property type="evidence" value="ECO:0007669"/>
    <property type="project" value="TreeGrafter"/>
</dbReference>
<dbReference type="PROSITE" id="PS50850">
    <property type="entry name" value="MFS"/>
    <property type="match status" value="1"/>
</dbReference>
<feature type="transmembrane region" description="Helical" evidence="8">
    <location>
        <begin position="434"/>
        <end position="457"/>
    </location>
</feature>
<accession>A0A0D2J5T2</accession>
<dbReference type="OrthoDB" id="413079at2759"/>
<dbReference type="GO" id="GO:0022857">
    <property type="term" value="F:transmembrane transporter activity"/>
    <property type="evidence" value="ECO:0007669"/>
    <property type="project" value="InterPro"/>
</dbReference>
<keyword evidence="4 8" id="KW-0812">Transmembrane</keyword>
<protein>
    <recommendedName>
        <fullName evidence="9">Major facilitator superfamily (MFS) profile domain-containing protein</fullName>
    </recommendedName>
</protein>
<evidence type="ECO:0000256" key="4">
    <source>
        <dbReference type="ARBA" id="ARBA00022692"/>
    </source>
</evidence>
<dbReference type="VEuPathDB" id="FungiDB:Z518_05278"/>
<feature type="transmembrane region" description="Helical" evidence="8">
    <location>
        <begin position="70"/>
        <end position="90"/>
    </location>
</feature>
<evidence type="ECO:0000313" key="10">
    <source>
        <dbReference type="EMBL" id="KIX04410.1"/>
    </source>
</evidence>
<evidence type="ECO:0000259" key="9">
    <source>
        <dbReference type="PROSITE" id="PS50850"/>
    </source>
</evidence>
<feature type="transmembrane region" description="Helical" evidence="8">
    <location>
        <begin position="350"/>
        <end position="370"/>
    </location>
</feature>
<gene>
    <name evidence="10" type="ORF">Z518_05278</name>
</gene>
<keyword evidence="5 8" id="KW-1133">Transmembrane helix</keyword>
<evidence type="ECO:0000256" key="8">
    <source>
        <dbReference type="SAM" id="Phobius"/>
    </source>
</evidence>
<dbReference type="HOGENOM" id="CLU_021993_0_0_1"/>
<feature type="transmembrane region" description="Helical" evidence="8">
    <location>
        <begin position="400"/>
        <end position="422"/>
    </location>
</feature>
<dbReference type="GO" id="GO:0012505">
    <property type="term" value="C:endomembrane system"/>
    <property type="evidence" value="ECO:0007669"/>
    <property type="project" value="UniProtKB-SubCell"/>
</dbReference>
<feature type="transmembrane region" description="Helical" evidence="8">
    <location>
        <begin position="377"/>
        <end position="394"/>
    </location>
</feature>
<evidence type="ECO:0000256" key="6">
    <source>
        <dbReference type="ARBA" id="ARBA00023136"/>
    </source>
</evidence>
<feature type="transmembrane region" description="Helical" evidence="8">
    <location>
        <begin position="463"/>
        <end position="483"/>
    </location>
</feature>
<reference evidence="10 11" key="1">
    <citation type="submission" date="2015-01" db="EMBL/GenBank/DDBJ databases">
        <title>The Genome Sequence of Rhinocladiella mackenzie CBS 650.93.</title>
        <authorList>
            <consortium name="The Broad Institute Genomics Platform"/>
            <person name="Cuomo C."/>
            <person name="de Hoog S."/>
            <person name="Gorbushina A."/>
            <person name="Stielow B."/>
            <person name="Teixiera M."/>
            <person name="Abouelleil A."/>
            <person name="Chapman S.B."/>
            <person name="Priest M."/>
            <person name="Young S.K."/>
            <person name="Wortman J."/>
            <person name="Nusbaum C."/>
            <person name="Birren B."/>
        </authorList>
    </citation>
    <scope>NUCLEOTIDE SEQUENCE [LARGE SCALE GENOMIC DNA]</scope>
    <source>
        <strain evidence="10 11">CBS 650.93</strain>
    </source>
</reference>
<feature type="transmembrane region" description="Helical" evidence="8">
    <location>
        <begin position="307"/>
        <end position="330"/>
    </location>
</feature>
<dbReference type="Gene3D" id="1.20.1250.20">
    <property type="entry name" value="MFS general substrate transporter like domains"/>
    <property type="match status" value="2"/>
</dbReference>
<evidence type="ECO:0000256" key="2">
    <source>
        <dbReference type="ARBA" id="ARBA00008335"/>
    </source>
</evidence>
<proteinExistence type="inferred from homology"/>
<dbReference type="FunFam" id="1.20.1250.20:FF:000308">
    <property type="entry name" value="MFS efflux transporter"/>
    <property type="match status" value="1"/>
</dbReference>
<feature type="region of interest" description="Disordered" evidence="7">
    <location>
        <begin position="21"/>
        <end position="53"/>
    </location>
</feature>
<feature type="transmembrane region" description="Helical" evidence="8">
    <location>
        <begin position="96"/>
        <end position="118"/>
    </location>
</feature>
<dbReference type="InterPro" id="IPR011701">
    <property type="entry name" value="MFS"/>
</dbReference>
<evidence type="ECO:0000256" key="1">
    <source>
        <dbReference type="ARBA" id="ARBA00004127"/>
    </source>
</evidence>
<dbReference type="SUPFAM" id="SSF103473">
    <property type="entry name" value="MFS general substrate transporter"/>
    <property type="match status" value="1"/>
</dbReference>
<evidence type="ECO:0000313" key="11">
    <source>
        <dbReference type="Proteomes" id="UP000053617"/>
    </source>
</evidence>
<keyword evidence="6 8" id="KW-0472">Membrane</keyword>
<dbReference type="PANTHER" id="PTHR23514">
    <property type="entry name" value="BYPASS OF STOP CODON PROTEIN 6"/>
    <property type="match status" value="1"/>
</dbReference>
<dbReference type="Proteomes" id="UP000053617">
    <property type="component" value="Unassembled WGS sequence"/>
</dbReference>
<comment type="subcellular location">
    <subcellularLocation>
        <location evidence="1">Endomembrane system</location>
        <topology evidence="1">Multi-pass membrane protein</topology>
    </subcellularLocation>
</comment>
<dbReference type="FunFam" id="1.20.1250.20:FF:000286">
    <property type="entry name" value="MFS efflux transporter"/>
    <property type="match status" value="1"/>
</dbReference>
<dbReference type="InterPro" id="IPR020846">
    <property type="entry name" value="MFS_dom"/>
</dbReference>
<feature type="transmembrane region" description="Helical" evidence="8">
    <location>
        <begin position="189"/>
        <end position="213"/>
    </location>
</feature>
<keyword evidence="11" id="KW-1185">Reference proteome</keyword>
<comment type="similarity">
    <text evidence="2">Belongs to the major facilitator superfamily.</text>
</comment>
<evidence type="ECO:0000256" key="5">
    <source>
        <dbReference type="ARBA" id="ARBA00022989"/>
    </source>
</evidence>
<name>A0A0D2J5T2_9EURO</name>
<feature type="domain" description="Major facilitator superfamily (MFS) profile" evidence="9">
    <location>
        <begin position="65"/>
        <end position="487"/>
    </location>
</feature>
<dbReference type="EMBL" id="KN847478">
    <property type="protein sequence ID" value="KIX04410.1"/>
    <property type="molecule type" value="Genomic_DNA"/>
</dbReference>
<evidence type="ECO:0000256" key="3">
    <source>
        <dbReference type="ARBA" id="ARBA00022448"/>
    </source>
</evidence>
<evidence type="ECO:0000256" key="7">
    <source>
        <dbReference type="SAM" id="MobiDB-lite"/>
    </source>
</evidence>
<feature type="transmembrane region" description="Helical" evidence="8">
    <location>
        <begin position="152"/>
        <end position="169"/>
    </location>
</feature>